<accession>A0A0G1KRN8</accession>
<dbReference type="AlphaFoldDB" id="A0A0G1KRN8"/>
<evidence type="ECO:0000313" key="1">
    <source>
        <dbReference type="EMBL" id="KKT59017.1"/>
    </source>
</evidence>
<name>A0A0G1KRN8_9BACT</name>
<proteinExistence type="predicted"/>
<organism evidence="1 2">
    <name type="scientific">Candidatus Giovannonibacteria bacterium GW2011_GWA1_44_25</name>
    <dbReference type="NCBI Taxonomy" id="1618645"/>
    <lineage>
        <taxon>Bacteria</taxon>
        <taxon>Candidatus Giovannoniibacteriota</taxon>
    </lineage>
</organism>
<comment type="caution">
    <text evidence="1">The sequence shown here is derived from an EMBL/GenBank/DDBJ whole genome shotgun (WGS) entry which is preliminary data.</text>
</comment>
<protein>
    <submittedName>
        <fullName evidence="1">Uncharacterized protein</fullName>
    </submittedName>
</protein>
<dbReference type="EMBL" id="LCIR01000025">
    <property type="protein sequence ID" value="KKT59017.1"/>
    <property type="molecule type" value="Genomic_DNA"/>
</dbReference>
<sequence length="35" mass="3839">MGKPIEKSGDFWYSGGMISQEAIQAILGIQEKVNI</sequence>
<reference evidence="1 2" key="1">
    <citation type="journal article" date="2015" name="Nature">
        <title>rRNA introns, odd ribosomes, and small enigmatic genomes across a large radiation of phyla.</title>
        <authorList>
            <person name="Brown C.T."/>
            <person name="Hug L.A."/>
            <person name="Thomas B.C."/>
            <person name="Sharon I."/>
            <person name="Castelle C.J."/>
            <person name="Singh A."/>
            <person name="Wilkins M.J."/>
            <person name="Williams K.H."/>
            <person name="Banfield J.F."/>
        </authorList>
    </citation>
    <scope>NUCLEOTIDE SEQUENCE [LARGE SCALE GENOMIC DNA]</scope>
</reference>
<evidence type="ECO:0000313" key="2">
    <source>
        <dbReference type="Proteomes" id="UP000034087"/>
    </source>
</evidence>
<feature type="non-terminal residue" evidence="1">
    <location>
        <position position="35"/>
    </location>
</feature>
<dbReference type="Proteomes" id="UP000034087">
    <property type="component" value="Unassembled WGS sequence"/>
</dbReference>
<gene>
    <name evidence="1" type="ORF">UW53_C0025G0008</name>
</gene>